<sequence>MFSRFVRIVVAITLLIFIVNAPSKIAEASKEAGTMGNGYKKYIENKQDTQHRKSQETKEAAVVPKEDSILDLSEWQGKLTSAQVKKLKANYDFIILRAQYGSDYKDATFATNSKLLEANNMKYGVYSYSMYENASDARTEAKSLYNRAPNASFYINDYEEETVTSGTSDESTQAWLEEMRKYSGDKKVLLYSYEDFMLNNTATAVQSYDGYWLAAYQETQPEREHVLWQYTDSYYSEELDQNVDANVLSPNVQSSWFIS</sequence>
<dbReference type="Pfam" id="PF01183">
    <property type="entry name" value="Glyco_hydro_25"/>
    <property type="match status" value="1"/>
</dbReference>
<name>A0ABS5MQ87_9STAP</name>
<comment type="caution">
    <text evidence="2">The sequence shown here is derived from an EMBL/GenBank/DDBJ whole genome shotgun (WGS) entry which is preliminary data.</text>
</comment>
<proteinExistence type="inferred from homology"/>
<protein>
    <submittedName>
        <fullName evidence="2">Lysozyme</fullName>
    </submittedName>
</protein>
<comment type="similarity">
    <text evidence="1">Belongs to the glycosyl hydrolase 25 family.</text>
</comment>
<dbReference type="EMBL" id="JAGXBM010000017">
    <property type="protein sequence ID" value="MBS3697824.1"/>
    <property type="molecule type" value="Genomic_DNA"/>
</dbReference>
<dbReference type="InterPro" id="IPR017853">
    <property type="entry name" value="GH"/>
</dbReference>
<dbReference type="InterPro" id="IPR002053">
    <property type="entry name" value="Glyco_hydro_25"/>
</dbReference>
<organism evidence="2 3">
    <name type="scientific">Mammaliicoccus fleurettii</name>
    <dbReference type="NCBI Taxonomy" id="150056"/>
    <lineage>
        <taxon>Bacteria</taxon>
        <taxon>Bacillati</taxon>
        <taxon>Bacillota</taxon>
        <taxon>Bacilli</taxon>
        <taxon>Bacillales</taxon>
        <taxon>Staphylococcaceae</taxon>
        <taxon>Mammaliicoccus</taxon>
    </lineage>
</organism>
<gene>
    <name evidence="2" type="ORF">JJQ58_10135</name>
</gene>
<accession>A0ABS5MQ87</accession>
<evidence type="ECO:0000256" key="1">
    <source>
        <dbReference type="ARBA" id="ARBA00010646"/>
    </source>
</evidence>
<dbReference type="RefSeq" id="WP_203154083.1">
    <property type="nucleotide sequence ID" value="NZ_JAAQPD010000015.1"/>
</dbReference>
<dbReference type="PANTHER" id="PTHR34135">
    <property type="entry name" value="LYSOZYME"/>
    <property type="match status" value="1"/>
</dbReference>
<evidence type="ECO:0000313" key="3">
    <source>
        <dbReference type="Proteomes" id="UP000681586"/>
    </source>
</evidence>
<dbReference type="PROSITE" id="PS51904">
    <property type="entry name" value="GLYCOSYL_HYDROL_F25_2"/>
    <property type="match status" value="1"/>
</dbReference>
<dbReference type="Proteomes" id="UP000681586">
    <property type="component" value="Unassembled WGS sequence"/>
</dbReference>
<dbReference type="Gene3D" id="3.20.20.80">
    <property type="entry name" value="Glycosidases"/>
    <property type="match status" value="1"/>
</dbReference>
<reference evidence="2 3" key="1">
    <citation type="submission" date="2021-05" db="EMBL/GenBank/DDBJ databases">
        <title>Staphylococcus fleurettii isolated from lake water in First Nation community in Manitoba, Canada.</title>
        <authorList>
            <person name="Bashar S."/>
            <person name="Murdock A."/>
            <person name="Patidar R."/>
            <person name="Golding G."/>
            <person name="Farenhorst A."/>
            <person name="Kumar A."/>
        </authorList>
    </citation>
    <scope>NUCLEOTIDE SEQUENCE [LARGE SCALE GENOMIC DNA]</scope>
    <source>
        <strain evidence="2 3">SF002</strain>
    </source>
</reference>
<keyword evidence="3" id="KW-1185">Reference proteome</keyword>
<dbReference type="PANTHER" id="PTHR34135:SF1">
    <property type="entry name" value="GLYCOSYL HYDROLASE FAMILY 25"/>
    <property type="match status" value="1"/>
</dbReference>
<dbReference type="SUPFAM" id="SSF51445">
    <property type="entry name" value="(Trans)glycosidases"/>
    <property type="match status" value="1"/>
</dbReference>
<evidence type="ECO:0000313" key="2">
    <source>
        <dbReference type="EMBL" id="MBS3697824.1"/>
    </source>
</evidence>